<dbReference type="InterPro" id="IPR007110">
    <property type="entry name" value="Ig-like_dom"/>
</dbReference>
<evidence type="ECO:0000313" key="8">
    <source>
        <dbReference type="Proteomes" id="UP000694546"/>
    </source>
</evidence>
<reference evidence="7" key="2">
    <citation type="submission" date="2025-09" db="UniProtKB">
        <authorList>
            <consortium name="Ensembl"/>
        </authorList>
    </citation>
    <scope>IDENTIFICATION</scope>
</reference>
<accession>A0A8C4Z5J8</accession>
<dbReference type="InterPro" id="IPR051102">
    <property type="entry name" value="IgSF_V-set/TM_domain"/>
</dbReference>
<proteinExistence type="predicted"/>
<dbReference type="InterPro" id="IPR013783">
    <property type="entry name" value="Ig-like_fold"/>
</dbReference>
<protein>
    <recommendedName>
        <fullName evidence="6">Ig-like domain-containing protein</fullName>
    </recommendedName>
</protein>
<reference evidence="7" key="1">
    <citation type="submission" date="2025-08" db="UniProtKB">
        <authorList>
            <consortium name="Ensembl"/>
        </authorList>
    </citation>
    <scope>IDENTIFICATION</scope>
</reference>
<dbReference type="InterPro" id="IPR036179">
    <property type="entry name" value="Ig-like_dom_sf"/>
</dbReference>
<dbReference type="SMART" id="SM00409">
    <property type="entry name" value="IG"/>
    <property type="match status" value="1"/>
</dbReference>
<dbReference type="RefSeq" id="XP_030205485.1">
    <property type="nucleotide sequence ID" value="XM_030349625.1"/>
</dbReference>
<feature type="region of interest" description="Disordered" evidence="4">
    <location>
        <begin position="155"/>
        <end position="219"/>
    </location>
</feature>
<dbReference type="OrthoDB" id="8956829at2759"/>
<dbReference type="CTD" id="222008"/>
<dbReference type="Ensembl" id="ENSGMOT00000006814.2">
    <property type="protein sequence ID" value="ENSGMOP00000006621.2"/>
    <property type="gene ID" value="ENSGMOG00000006244.2"/>
</dbReference>
<keyword evidence="8" id="KW-1185">Reference proteome</keyword>
<dbReference type="InterPro" id="IPR013106">
    <property type="entry name" value="Ig_V-set"/>
</dbReference>
<feature type="signal peptide" evidence="5">
    <location>
        <begin position="1"/>
        <end position="24"/>
    </location>
</feature>
<keyword evidence="3" id="KW-0393">Immunoglobulin domain</keyword>
<evidence type="ECO:0000256" key="2">
    <source>
        <dbReference type="ARBA" id="ARBA00023157"/>
    </source>
</evidence>
<feature type="chain" id="PRO_5034294838" description="Ig-like domain-containing protein" evidence="5">
    <location>
        <begin position="25"/>
        <end position="245"/>
    </location>
</feature>
<dbReference type="OMA" id="WTSHDSI"/>
<organism evidence="7 8">
    <name type="scientific">Gadus morhua</name>
    <name type="common">Atlantic cod</name>
    <dbReference type="NCBI Taxonomy" id="8049"/>
    <lineage>
        <taxon>Eukaryota</taxon>
        <taxon>Metazoa</taxon>
        <taxon>Chordata</taxon>
        <taxon>Craniata</taxon>
        <taxon>Vertebrata</taxon>
        <taxon>Euteleostomi</taxon>
        <taxon>Actinopterygii</taxon>
        <taxon>Neopterygii</taxon>
        <taxon>Teleostei</taxon>
        <taxon>Neoteleostei</taxon>
        <taxon>Acanthomorphata</taxon>
        <taxon>Zeiogadaria</taxon>
        <taxon>Gadariae</taxon>
        <taxon>Gadiformes</taxon>
        <taxon>Gadoidei</taxon>
        <taxon>Gadidae</taxon>
        <taxon>Gadus</taxon>
    </lineage>
</organism>
<dbReference type="Pfam" id="PF07686">
    <property type="entry name" value="V-set"/>
    <property type="match status" value="1"/>
</dbReference>
<evidence type="ECO:0000313" key="7">
    <source>
        <dbReference type="Ensembl" id="ENSGMOP00000006621.2"/>
    </source>
</evidence>
<dbReference type="GeneID" id="115537604"/>
<dbReference type="SUPFAM" id="SSF48726">
    <property type="entry name" value="Immunoglobulin"/>
    <property type="match status" value="1"/>
</dbReference>
<evidence type="ECO:0000259" key="6">
    <source>
        <dbReference type="PROSITE" id="PS50835"/>
    </source>
</evidence>
<keyword evidence="1 5" id="KW-0732">Signal</keyword>
<sequence length="245" mass="26721">MMWNSHDSVGFAVLAGLCFQMGFSFEGQFTDLPSNTTALEGQNIEMACAFQSGTASVYLEIEWWFFREPVPSDSSEDVHVEELETPVEVDPDMDGNKISTVKVQGNDISHKLQISRVSKNDEGLYECRVTLANYGELLEHKAQAWLKVNSTLRPQRPTLPVKKSSPLHLTDKKPRKPSSPLGPDTMSGDQMAGSTSSSREPSKSAKHIPSSGTRTSSGSGPTLLLLLLLGCGLAREALLPFRGLP</sequence>
<evidence type="ECO:0000256" key="1">
    <source>
        <dbReference type="ARBA" id="ARBA00022729"/>
    </source>
</evidence>
<dbReference type="AlphaFoldDB" id="A0A8C4Z5J8"/>
<dbReference type="Gene3D" id="2.60.40.10">
    <property type="entry name" value="Immunoglobulins"/>
    <property type="match status" value="1"/>
</dbReference>
<dbReference type="Proteomes" id="UP000694546">
    <property type="component" value="Chromosome 23"/>
</dbReference>
<dbReference type="PROSITE" id="PS50835">
    <property type="entry name" value="IG_LIKE"/>
    <property type="match status" value="1"/>
</dbReference>
<dbReference type="GeneTree" id="ENSGT00940000160556"/>
<dbReference type="InterPro" id="IPR003599">
    <property type="entry name" value="Ig_sub"/>
</dbReference>
<evidence type="ECO:0000256" key="5">
    <source>
        <dbReference type="SAM" id="SignalP"/>
    </source>
</evidence>
<feature type="compositionally biased region" description="Low complexity" evidence="4">
    <location>
        <begin position="210"/>
        <end position="219"/>
    </location>
</feature>
<dbReference type="KEGG" id="gmh:115537604"/>
<dbReference type="GO" id="GO:0016020">
    <property type="term" value="C:membrane"/>
    <property type="evidence" value="ECO:0007669"/>
    <property type="project" value="TreeGrafter"/>
</dbReference>
<gene>
    <name evidence="7" type="primary">vstm2a</name>
</gene>
<evidence type="ECO:0000256" key="4">
    <source>
        <dbReference type="SAM" id="MobiDB-lite"/>
    </source>
</evidence>
<dbReference type="PANTHER" id="PTHR12207:SF23">
    <property type="entry name" value="V-SET AND TRANSMEMBRANE DOMAIN-CONTAINING PROTEIN 2A"/>
    <property type="match status" value="1"/>
</dbReference>
<feature type="domain" description="Ig-like" evidence="6">
    <location>
        <begin position="27"/>
        <end position="130"/>
    </location>
</feature>
<name>A0A8C4Z5J8_GADMO</name>
<dbReference type="PANTHER" id="PTHR12207">
    <property type="entry name" value="V-SET AND TRANSMEMBRANE DOMAIN-CONTAINING PROTEIN"/>
    <property type="match status" value="1"/>
</dbReference>
<evidence type="ECO:0000256" key="3">
    <source>
        <dbReference type="ARBA" id="ARBA00023319"/>
    </source>
</evidence>
<keyword evidence="2" id="KW-1015">Disulfide bond</keyword>